<proteinExistence type="predicted"/>
<keyword evidence="2" id="KW-1185">Reference proteome</keyword>
<dbReference type="Proteomes" id="UP001150538">
    <property type="component" value="Unassembled WGS sequence"/>
</dbReference>
<comment type="caution">
    <text evidence="1">The sequence shown here is derived from an EMBL/GenBank/DDBJ whole genome shotgun (WGS) entry which is preliminary data.</text>
</comment>
<gene>
    <name evidence="1" type="ORF">H4219_003192</name>
</gene>
<dbReference type="EMBL" id="JANBPU010000071">
    <property type="protein sequence ID" value="KAJ1917449.1"/>
    <property type="molecule type" value="Genomic_DNA"/>
</dbReference>
<evidence type="ECO:0000313" key="2">
    <source>
        <dbReference type="Proteomes" id="UP001150538"/>
    </source>
</evidence>
<reference evidence="1" key="1">
    <citation type="submission" date="2022-07" db="EMBL/GenBank/DDBJ databases">
        <title>Phylogenomic reconstructions and comparative analyses of Kickxellomycotina fungi.</title>
        <authorList>
            <person name="Reynolds N.K."/>
            <person name="Stajich J.E."/>
            <person name="Barry K."/>
            <person name="Grigoriev I.V."/>
            <person name="Crous P."/>
            <person name="Smith M.E."/>
        </authorList>
    </citation>
    <scope>NUCLEOTIDE SEQUENCE</scope>
    <source>
        <strain evidence="1">NBRC 100468</strain>
    </source>
</reference>
<dbReference type="AlphaFoldDB" id="A0A9W7ZZD6"/>
<protein>
    <submittedName>
        <fullName evidence="1">Uncharacterized protein</fullName>
    </submittedName>
</protein>
<evidence type="ECO:0000313" key="1">
    <source>
        <dbReference type="EMBL" id="KAJ1917449.1"/>
    </source>
</evidence>
<accession>A0A9W7ZZD6</accession>
<dbReference type="OrthoDB" id="5568849at2759"/>
<name>A0A9W7ZZD6_9FUNG</name>
<organism evidence="1 2">
    <name type="scientific">Mycoemilia scoparia</name>
    <dbReference type="NCBI Taxonomy" id="417184"/>
    <lineage>
        <taxon>Eukaryota</taxon>
        <taxon>Fungi</taxon>
        <taxon>Fungi incertae sedis</taxon>
        <taxon>Zoopagomycota</taxon>
        <taxon>Kickxellomycotina</taxon>
        <taxon>Kickxellomycetes</taxon>
        <taxon>Kickxellales</taxon>
        <taxon>Kickxellaceae</taxon>
        <taxon>Mycoemilia</taxon>
    </lineage>
</organism>
<sequence>MSKSLPKEMKAEINTLIKLTIKNHGPQTLRQLYHNLLRTFPTQCSELTYSQYKAKHIKNLKNFGHLIIKPERNQEVLKELAKNPVETRVSASMKEAWMVRLHPSIEELYKAKEEAGHPVDPEKSYKTIVSKIEEERSKSKGFWEGKTNKPHDWKAALKAVGHPTSL</sequence>